<dbReference type="GO" id="GO:0000981">
    <property type="term" value="F:DNA-binding transcription factor activity, RNA polymerase II-specific"/>
    <property type="evidence" value="ECO:0007669"/>
    <property type="project" value="TreeGrafter"/>
</dbReference>
<dbReference type="InterPro" id="IPR008967">
    <property type="entry name" value="p53-like_TF_DNA-bd_sf"/>
</dbReference>
<protein>
    <recommendedName>
        <fullName evidence="13">p53 DNA-binding domain-containing protein</fullName>
    </recommendedName>
</protein>
<keyword evidence="3" id="KW-0053">Apoptosis</keyword>
<feature type="binding site" evidence="11">
    <location>
        <position position="153"/>
    </location>
    <ligand>
        <name>Zn(2+)</name>
        <dbReference type="ChEBI" id="CHEBI:29105"/>
    </ligand>
</feature>
<evidence type="ECO:0000256" key="9">
    <source>
        <dbReference type="ARBA" id="ARBA00023163"/>
    </source>
</evidence>
<feature type="binding site" evidence="11">
    <location>
        <position position="220"/>
    </location>
    <ligand>
        <name>Zn(2+)</name>
        <dbReference type="ChEBI" id="CHEBI:29105"/>
    </ligand>
</feature>
<dbReference type="GO" id="GO:0046872">
    <property type="term" value="F:metal ion binding"/>
    <property type="evidence" value="ECO:0007669"/>
    <property type="project" value="UniProtKB-KW"/>
</dbReference>
<evidence type="ECO:0000256" key="12">
    <source>
        <dbReference type="SAM" id="MobiDB-lite"/>
    </source>
</evidence>
<evidence type="ECO:0000256" key="6">
    <source>
        <dbReference type="ARBA" id="ARBA00023015"/>
    </source>
</evidence>
<evidence type="ECO:0000256" key="8">
    <source>
        <dbReference type="ARBA" id="ARBA00023159"/>
    </source>
</evidence>
<dbReference type="Gene3D" id="2.60.40.720">
    <property type="match status" value="1"/>
</dbReference>
<dbReference type="InterPro" id="IPR012346">
    <property type="entry name" value="p53/RUNT-type_TF_DNA-bd_sf"/>
</dbReference>
<keyword evidence="7" id="KW-0238">DNA-binding</keyword>
<dbReference type="EnsemblMetazoa" id="AATE017673-RA">
    <property type="protein sequence ID" value="AATE017673-PA.2"/>
    <property type="gene ID" value="AATE017673"/>
</dbReference>
<dbReference type="GO" id="GO:0005634">
    <property type="term" value="C:nucleus"/>
    <property type="evidence" value="ECO:0007669"/>
    <property type="project" value="UniProtKB-SubCell"/>
</dbReference>
<evidence type="ECO:0000256" key="3">
    <source>
        <dbReference type="ARBA" id="ARBA00022703"/>
    </source>
</evidence>
<dbReference type="GO" id="GO:0000978">
    <property type="term" value="F:RNA polymerase II cis-regulatory region sequence-specific DNA binding"/>
    <property type="evidence" value="ECO:0007669"/>
    <property type="project" value="TreeGrafter"/>
</dbReference>
<feature type="binding site" evidence="11">
    <location>
        <position position="156"/>
    </location>
    <ligand>
        <name>Zn(2+)</name>
        <dbReference type="ChEBI" id="CHEBI:29105"/>
    </ligand>
</feature>
<feature type="binding site" evidence="11">
    <location>
        <position position="216"/>
    </location>
    <ligand>
        <name>Zn(2+)</name>
        <dbReference type="ChEBI" id="CHEBI:29105"/>
    </ligand>
</feature>
<dbReference type="AlphaFoldDB" id="A0A8W7NSL4"/>
<dbReference type="PANTHER" id="PTHR11447">
    <property type="entry name" value="CELLULAR TUMOR ANTIGEN P53"/>
    <property type="match status" value="1"/>
</dbReference>
<feature type="domain" description="p53 DNA-binding" evidence="13">
    <location>
        <begin position="80"/>
        <end position="265"/>
    </location>
</feature>
<dbReference type="InterPro" id="IPR011615">
    <property type="entry name" value="p53_DNA-bd"/>
</dbReference>
<keyword evidence="10" id="KW-0539">Nucleus</keyword>
<evidence type="ECO:0000313" key="14">
    <source>
        <dbReference type="EnsemblMetazoa" id="AATE017673-PA.2"/>
    </source>
</evidence>
<dbReference type="SUPFAM" id="SSF49417">
    <property type="entry name" value="p53-like transcription factors"/>
    <property type="match status" value="1"/>
</dbReference>
<dbReference type="CDD" id="cd08367">
    <property type="entry name" value="P53"/>
    <property type="match status" value="1"/>
</dbReference>
<evidence type="ECO:0000256" key="1">
    <source>
        <dbReference type="ARBA" id="ARBA00004123"/>
    </source>
</evidence>
<keyword evidence="4 11" id="KW-0479">Metal-binding</keyword>
<dbReference type="InterPro" id="IPR002117">
    <property type="entry name" value="p53_tumour_suppressor"/>
</dbReference>
<evidence type="ECO:0000256" key="10">
    <source>
        <dbReference type="ARBA" id="ARBA00023242"/>
    </source>
</evidence>
<comment type="similarity">
    <text evidence="2">Belongs to the p53 family.</text>
</comment>
<keyword evidence="6" id="KW-0805">Transcription regulation</keyword>
<evidence type="ECO:0000256" key="7">
    <source>
        <dbReference type="ARBA" id="ARBA00023125"/>
    </source>
</evidence>
<feature type="region of interest" description="Disordered" evidence="12">
    <location>
        <begin position="273"/>
        <end position="311"/>
    </location>
</feature>
<dbReference type="Pfam" id="PF00870">
    <property type="entry name" value="P53"/>
    <property type="match status" value="1"/>
</dbReference>
<name>A0A8W7NSL4_ANOAO</name>
<dbReference type="PRINTS" id="PR00386">
    <property type="entry name" value="P53SUPPRESSR"/>
</dbReference>
<organism evidence="14">
    <name type="scientific">Anopheles atroparvus</name>
    <name type="common">European mosquito</name>
    <dbReference type="NCBI Taxonomy" id="41427"/>
    <lineage>
        <taxon>Eukaryota</taxon>
        <taxon>Metazoa</taxon>
        <taxon>Ecdysozoa</taxon>
        <taxon>Arthropoda</taxon>
        <taxon>Hexapoda</taxon>
        <taxon>Insecta</taxon>
        <taxon>Pterygota</taxon>
        <taxon>Neoptera</taxon>
        <taxon>Endopterygota</taxon>
        <taxon>Diptera</taxon>
        <taxon>Nematocera</taxon>
        <taxon>Culicoidea</taxon>
        <taxon>Culicidae</taxon>
        <taxon>Anophelinae</taxon>
        <taxon>Anopheles</taxon>
    </lineage>
</organism>
<keyword evidence="9" id="KW-0804">Transcription</keyword>
<evidence type="ECO:0000256" key="11">
    <source>
        <dbReference type="PIRSR" id="PIRSR602117-1"/>
    </source>
</evidence>
<evidence type="ECO:0000256" key="5">
    <source>
        <dbReference type="ARBA" id="ARBA00022833"/>
    </source>
</evidence>
<dbReference type="GO" id="GO:0006915">
    <property type="term" value="P:apoptotic process"/>
    <property type="evidence" value="ECO:0007669"/>
    <property type="project" value="UniProtKB-KW"/>
</dbReference>
<sequence length="380" mass="42067">MSTSDNSKAEEDLFPTGGCSQISVLNFDSDILANNAMEFVTRIADDGISLPTLTQDSLNDDGANFLPSSLDPTGKFPSTEEFCHSRASFLVVMPNPEGSGFVYSQKLQKLYLKVDSVCAFEARCDVPHGDAFYLRAMLVSVVPESQHEPLLRCRNHQAKDEGTENDYIKEHVVRCKNEQHEYVGRGLGAFFEDRCAVRVPLEADATATRLTLQFACQNTCFSPGLRKTALVFTLEDAGGHVWGRRIVHIKICTNYRRDMLNEEKASLLKSASVMAGKKTQPAGRPRKRRLHDGGAGPSGRGKATRQNPTIEPHQVTLVMPSLRMAKRVLESAIGIISATVLRVDDEQVKTELIQYVETLRKQRQSMSISNSQCSVDSVLL</sequence>
<reference evidence="14" key="1">
    <citation type="submission" date="2022-08" db="UniProtKB">
        <authorList>
            <consortium name="EnsemblMetazoa"/>
        </authorList>
    </citation>
    <scope>IDENTIFICATION</scope>
    <source>
        <strain evidence="14">EBRO</strain>
    </source>
</reference>
<comment type="subcellular location">
    <subcellularLocation>
        <location evidence="1">Nucleus</location>
    </subcellularLocation>
</comment>
<dbReference type="PANTHER" id="PTHR11447:SF16">
    <property type="entry name" value="P53 PROTEIN LONG FORM VARIANT 1"/>
    <property type="match status" value="1"/>
</dbReference>
<keyword evidence="8" id="KW-0010">Activator</keyword>
<comment type="cofactor">
    <cofactor evidence="11">
        <name>Zn(2+)</name>
        <dbReference type="ChEBI" id="CHEBI:29105"/>
    </cofactor>
    <text evidence="11">Binds 1 zinc ion per subunit.</text>
</comment>
<accession>A0A8W7NSL4</accession>
<evidence type="ECO:0000256" key="2">
    <source>
        <dbReference type="ARBA" id="ARBA00006167"/>
    </source>
</evidence>
<proteinExistence type="inferred from homology"/>
<evidence type="ECO:0000259" key="13">
    <source>
        <dbReference type="Pfam" id="PF00870"/>
    </source>
</evidence>
<evidence type="ECO:0000256" key="4">
    <source>
        <dbReference type="ARBA" id="ARBA00022723"/>
    </source>
</evidence>
<keyword evidence="5 11" id="KW-0862">Zinc</keyword>